<keyword evidence="3" id="KW-1185">Reference proteome</keyword>
<accession>D6Y4Q6</accession>
<proteinExistence type="predicted"/>
<organism evidence="2 3">
    <name type="scientific">Thermobispora bispora (strain ATCC 19993 / DSM 43833 / CBS 139.67 / JCM 10125 / KCTC 9307 / NBRC 14880 / R51)</name>
    <dbReference type="NCBI Taxonomy" id="469371"/>
    <lineage>
        <taxon>Bacteria</taxon>
        <taxon>Bacillati</taxon>
        <taxon>Actinomycetota</taxon>
        <taxon>Actinomycetes</taxon>
        <taxon>Streptosporangiales</taxon>
        <taxon>Streptosporangiaceae</taxon>
        <taxon>Thermobispora</taxon>
    </lineage>
</organism>
<protein>
    <submittedName>
        <fullName evidence="2">Uncharacterized protein</fullName>
    </submittedName>
</protein>
<dbReference type="Proteomes" id="UP000006640">
    <property type="component" value="Chromosome"/>
</dbReference>
<dbReference type="OrthoDB" id="3543857at2"/>
<dbReference type="AlphaFoldDB" id="D6Y4Q6"/>
<sequence>MALRHLQITPAVAMRARDVSRPTRRHEEEADRRPLRDEVSRRSGRGNGEPRPGRAADRRPGGTGGAAQGSGGSSPVDS</sequence>
<evidence type="ECO:0000313" key="2">
    <source>
        <dbReference type="EMBL" id="ADG89232.1"/>
    </source>
</evidence>
<dbReference type="RefSeq" id="WP_013132765.1">
    <property type="nucleotide sequence ID" value="NC_014165.1"/>
</dbReference>
<name>D6Y4Q6_THEBD</name>
<dbReference type="EMBL" id="CP001874">
    <property type="protein sequence ID" value="ADG89232.1"/>
    <property type="molecule type" value="Genomic_DNA"/>
</dbReference>
<dbReference type="HOGENOM" id="CLU_197653_0_0_11"/>
<reference evidence="2 3" key="1">
    <citation type="submission" date="2010-01" db="EMBL/GenBank/DDBJ databases">
        <title>The complete genome of Thermobispora bispora DSM 43833.</title>
        <authorList>
            <consortium name="US DOE Joint Genome Institute (JGI-PGF)"/>
            <person name="Lucas S."/>
            <person name="Copeland A."/>
            <person name="Lapidus A."/>
            <person name="Glavina del Rio T."/>
            <person name="Dalin E."/>
            <person name="Tice H."/>
            <person name="Bruce D."/>
            <person name="Goodwin L."/>
            <person name="Pitluck S."/>
            <person name="Kyrpides N."/>
            <person name="Mavromatis K."/>
            <person name="Ivanova N."/>
            <person name="Mikhailova N."/>
            <person name="Chertkov O."/>
            <person name="Brettin T."/>
            <person name="Detter J.C."/>
            <person name="Han C."/>
            <person name="Larimer F."/>
            <person name="Land M."/>
            <person name="Hauser L."/>
            <person name="Markowitz V."/>
            <person name="Cheng J.-F."/>
            <person name="Hugenholtz P."/>
            <person name="Woyke T."/>
            <person name="Wu D."/>
            <person name="Jando M."/>
            <person name="Schneider S."/>
            <person name="Klenk H.-P."/>
            <person name="Eisen J.A."/>
        </authorList>
    </citation>
    <scope>NUCLEOTIDE SEQUENCE [LARGE SCALE GENOMIC DNA]</scope>
    <source>
        <strain evidence="3">ATCC 19993 / DSM 43833 / CBS 139.67 / JCM 10125 / KCTC 9307 / NBRC 14880 / R51</strain>
    </source>
</reference>
<feature type="compositionally biased region" description="Basic and acidic residues" evidence="1">
    <location>
        <begin position="15"/>
        <end position="41"/>
    </location>
</feature>
<feature type="compositionally biased region" description="Gly residues" evidence="1">
    <location>
        <begin position="61"/>
        <end position="72"/>
    </location>
</feature>
<feature type="compositionally biased region" description="Basic and acidic residues" evidence="1">
    <location>
        <begin position="51"/>
        <end position="60"/>
    </location>
</feature>
<feature type="region of interest" description="Disordered" evidence="1">
    <location>
        <begin position="1"/>
        <end position="78"/>
    </location>
</feature>
<dbReference type="eggNOG" id="ENOG5031YME">
    <property type="taxonomic scope" value="Bacteria"/>
</dbReference>
<dbReference type="KEGG" id="tbi:Tbis_2530"/>
<gene>
    <name evidence="2" type="ordered locus">Tbis_2530</name>
</gene>
<evidence type="ECO:0000313" key="3">
    <source>
        <dbReference type="Proteomes" id="UP000006640"/>
    </source>
</evidence>
<evidence type="ECO:0000256" key="1">
    <source>
        <dbReference type="SAM" id="MobiDB-lite"/>
    </source>
</evidence>